<dbReference type="AlphaFoldDB" id="A0A6G0XB18"/>
<evidence type="ECO:0000256" key="5">
    <source>
        <dbReference type="ARBA" id="ARBA00022882"/>
    </source>
</evidence>
<evidence type="ECO:0008006" key="17">
    <source>
        <dbReference type="Google" id="ProtNLM"/>
    </source>
</evidence>
<name>A0A6G0XB18_9STRA</name>
<evidence type="ECO:0000256" key="8">
    <source>
        <dbReference type="ARBA" id="ARBA00023065"/>
    </source>
</evidence>
<feature type="transmembrane region" description="Helical" evidence="12">
    <location>
        <begin position="115"/>
        <end position="135"/>
    </location>
</feature>
<feature type="domain" description="Inward rectifier potassium channel C-terminal" evidence="14">
    <location>
        <begin position="185"/>
        <end position="279"/>
    </location>
</feature>
<evidence type="ECO:0000256" key="11">
    <source>
        <dbReference type="RuleBase" id="RU003822"/>
    </source>
</evidence>
<evidence type="ECO:0000256" key="7">
    <source>
        <dbReference type="ARBA" id="ARBA00022989"/>
    </source>
</evidence>
<dbReference type="Pfam" id="PF01007">
    <property type="entry name" value="IRK"/>
    <property type="match status" value="1"/>
</dbReference>
<dbReference type="GO" id="GO:0005242">
    <property type="term" value="F:inward rectifier potassium channel activity"/>
    <property type="evidence" value="ECO:0007669"/>
    <property type="project" value="InterPro"/>
</dbReference>
<evidence type="ECO:0000256" key="3">
    <source>
        <dbReference type="ARBA" id="ARBA00022538"/>
    </source>
</evidence>
<evidence type="ECO:0000313" key="16">
    <source>
        <dbReference type="Proteomes" id="UP000481153"/>
    </source>
</evidence>
<dbReference type="VEuPathDB" id="FungiDB:AeMF1_000963"/>
<keyword evidence="3 11" id="KW-0633">Potassium transport</keyword>
<evidence type="ECO:0000256" key="12">
    <source>
        <dbReference type="SAM" id="Phobius"/>
    </source>
</evidence>
<dbReference type="GO" id="GO:1990573">
    <property type="term" value="P:potassium ion import across plasma membrane"/>
    <property type="evidence" value="ECO:0007669"/>
    <property type="project" value="TreeGrafter"/>
</dbReference>
<protein>
    <recommendedName>
        <fullName evidence="17">Inward rectifier potassium channel C-terminal domain-containing protein</fullName>
    </recommendedName>
</protein>
<dbReference type="EMBL" id="VJMJ01000084">
    <property type="protein sequence ID" value="KAF0737356.1"/>
    <property type="molecule type" value="Genomic_DNA"/>
</dbReference>
<comment type="similarity">
    <text evidence="11">Belongs to the inward rectifier-type potassium channel (TC 1.A.2.1) family.</text>
</comment>
<comment type="subcellular location">
    <subcellularLocation>
        <location evidence="1 11">Membrane</location>
        <topology evidence="1 11">Multi-pass membrane protein</topology>
    </subcellularLocation>
</comment>
<proteinExistence type="inferred from homology"/>
<organism evidence="15 16">
    <name type="scientific">Aphanomyces euteiches</name>
    <dbReference type="NCBI Taxonomy" id="100861"/>
    <lineage>
        <taxon>Eukaryota</taxon>
        <taxon>Sar</taxon>
        <taxon>Stramenopiles</taxon>
        <taxon>Oomycota</taxon>
        <taxon>Saprolegniomycetes</taxon>
        <taxon>Saprolegniales</taxon>
        <taxon>Verrucalvaceae</taxon>
        <taxon>Aphanomyces</taxon>
    </lineage>
</organism>
<dbReference type="GO" id="GO:0034702">
    <property type="term" value="C:monoatomic ion channel complex"/>
    <property type="evidence" value="ECO:0007669"/>
    <property type="project" value="UniProtKB-KW"/>
</dbReference>
<dbReference type="Proteomes" id="UP000481153">
    <property type="component" value="Unassembled WGS sequence"/>
</dbReference>
<feature type="transmembrane region" description="Helical" evidence="12">
    <location>
        <begin position="147"/>
        <end position="171"/>
    </location>
</feature>
<evidence type="ECO:0000256" key="10">
    <source>
        <dbReference type="ARBA" id="ARBA00023303"/>
    </source>
</evidence>
<evidence type="ECO:0000256" key="2">
    <source>
        <dbReference type="ARBA" id="ARBA00022448"/>
    </source>
</evidence>
<evidence type="ECO:0000256" key="1">
    <source>
        <dbReference type="ARBA" id="ARBA00004141"/>
    </source>
</evidence>
<dbReference type="InterPro" id="IPR040445">
    <property type="entry name" value="Kir_TM"/>
</dbReference>
<keyword evidence="8 11" id="KW-0406">Ion transport</keyword>
<keyword evidence="16" id="KW-1185">Reference proteome</keyword>
<reference evidence="15 16" key="1">
    <citation type="submission" date="2019-07" db="EMBL/GenBank/DDBJ databases">
        <title>Genomics analysis of Aphanomyces spp. identifies a new class of oomycete effector associated with host adaptation.</title>
        <authorList>
            <person name="Gaulin E."/>
        </authorList>
    </citation>
    <scope>NUCLEOTIDE SEQUENCE [LARGE SCALE GENOMIC DNA]</scope>
    <source>
        <strain evidence="15 16">ATCC 201684</strain>
    </source>
</reference>
<dbReference type="GO" id="GO:0005886">
    <property type="term" value="C:plasma membrane"/>
    <property type="evidence" value="ECO:0007669"/>
    <property type="project" value="TreeGrafter"/>
</dbReference>
<sequence>MRRSGHEVDEKSGAGVDYVDRSDALENPLLHGRQQTPRMIDRSGGMNHSLGTWNIRRLRAPHAWRVYLSAPFHTLVNMSLYKVLFCLTSVYLILIIIYALLYLTVDPSCNMAINTFPQSFIFSVSVLFTIGFGVGGNDIYFNSCGSAIFFITSQTIIGVFVDAIAFGIFYARFARGQSRAATIYVSAVACIQKIRGNLYFTFQVCEMRKHQLAEAHVRCYVILHKSPHFPHQVHQMQAYPMRLQQPDDDLNGWLILALPTTCVHRLDAWSPLTPPNLGELHNAATDYMYPEPPQRAVDVETGNRENRYRAEKEPLFERSQSPIEHVSGEDIERLLRYWSETHMEVVVVVEGVDASTSSTTQMRHSFKACDVLFNQQFVNCVFVDEKTGAAIIDFNRFDDTVPLDAKTLLGDHSFSP</sequence>
<dbReference type="InterPro" id="IPR041647">
    <property type="entry name" value="IRK_C"/>
</dbReference>
<evidence type="ECO:0000256" key="9">
    <source>
        <dbReference type="ARBA" id="ARBA00023136"/>
    </source>
</evidence>
<dbReference type="GO" id="GO:0034765">
    <property type="term" value="P:regulation of monoatomic ion transmembrane transport"/>
    <property type="evidence" value="ECO:0007669"/>
    <property type="project" value="TreeGrafter"/>
</dbReference>
<dbReference type="InterPro" id="IPR014756">
    <property type="entry name" value="Ig_E-set"/>
</dbReference>
<keyword evidence="2 11" id="KW-0813">Transport</keyword>
<evidence type="ECO:0000313" key="15">
    <source>
        <dbReference type="EMBL" id="KAF0737356.1"/>
    </source>
</evidence>
<evidence type="ECO:0000256" key="4">
    <source>
        <dbReference type="ARBA" id="ARBA00022692"/>
    </source>
</evidence>
<dbReference type="SUPFAM" id="SSF81296">
    <property type="entry name" value="E set domains"/>
    <property type="match status" value="2"/>
</dbReference>
<evidence type="ECO:0000259" key="14">
    <source>
        <dbReference type="Pfam" id="PF17655"/>
    </source>
</evidence>
<feature type="transmembrane region" description="Helical" evidence="12">
    <location>
        <begin position="80"/>
        <end position="103"/>
    </location>
</feature>
<feature type="domain" description="Potassium channel inwardly rectifying transmembrane" evidence="13">
    <location>
        <begin position="51"/>
        <end position="175"/>
    </location>
</feature>
<dbReference type="InterPro" id="IPR016449">
    <property type="entry name" value="K_chnl_inward-rec_Kir"/>
</dbReference>
<dbReference type="InterPro" id="IPR013518">
    <property type="entry name" value="K_chnl_inward-rec_Kir_cyto"/>
</dbReference>
<feature type="domain" description="Inward rectifier potassium channel C-terminal" evidence="14">
    <location>
        <begin position="339"/>
        <end position="404"/>
    </location>
</feature>
<keyword evidence="9 12" id="KW-0472">Membrane</keyword>
<accession>A0A6G0XB18</accession>
<dbReference type="Pfam" id="PF17655">
    <property type="entry name" value="IRK_C"/>
    <property type="match status" value="2"/>
</dbReference>
<dbReference type="SUPFAM" id="SSF81324">
    <property type="entry name" value="Voltage-gated potassium channels"/>
    <property type="match status" value="1"/>
</dbReference>
<evidence type="ECO:0000256" key="6">
    <source>
        <dbReference type="ARBA" id="ARBA00022958"/>
    </source>
</evidence>
<keyword evidence="4 11" id="KW-0812">Transmembrane</keyword>
<keyword evidence="6 11" id="KW-0630">Potassium</keyword>
<keyword evidence="7 12" id="KW-1133">Transmembrane helix</keyword>
<gene>
    <name evidence="15" type="ORF">Ae201684_006525</name>
</gene>
<evidence type="ECO:0000259" key="13">
    <source>
        <dbReference type="Pfam" id="PF01007"/>
    </source>
</evidence>
<dbReference type="Gene3D" id="2.60.40.1400">
    <property type="entry name" value="G protein-activated inward rectifier potassium channel 1"/>
    <property type="match status" value="1"/>
</dbReference>
<comment type="caution">
    <text evidence="15">The sequence shown here is derived from an EMBL/GenBank/DDBJ whole genome shotgun (WGS) entry which is preliminary data.</text>
</comment>
<dbReference type="Gene3D" id="1.10.287.70">
    <property type="match status" value="1"/>
</dbReference>
<dbReference type="PANTHER" id="PTHR11767">
    <property type="entry name" value="INWARD RECTIFIER POTASSIUM CHANNEL"/>
    <property type="match status" value="1"/>
</dbReference>
<keyword evidence="5 11" id="KW-0851">Voltage-gated channel</keyword>
<dbReference type="PANTHER" id="PTHR11767:SF103">
    <property type="entry name" value="POTASSIUM CHANNEL INWARDLY RECTIFYING TRANSMEMBRANE DOMAIN-CONTAINING PROTEIN"/>
    <property type="match status" value="1"/>
</dbReference>
<keyword evidence="10 11" id="KW-0407">Ion channel</keyword>